<keyword evidence="2" id="KW-1185">Reference proteome</keyword>
<accession>A0ACB8LB87</accession>
<dbReference type="EMBL" id="CM039173">
    <property type="protein sequence ID" value="KAH9770518.1"/>
    <property type="molecule type" value="Genomic_DNA"/>
</dbReference>
<protein>
    <submittedName>
        <fullName evidence="1">Polyamine oxidase 2</fullName>
    </submittedName>
</protein>
<proteinExistence type="predicted"/>
<dbReference type="Proteomes" id="UP000829398">
    <property type="component" value="Chromosome 4"/>
</dbReference>
<gene>
    <name evidence="1" type="ORF">KPL71_012408</name>
</gene>
<organism evidence="1 2">
    <name type="scientific">Citrus sinensis</name>
    <name type="common">Sweet orange</name>
    <name type="synonym">Citrus aurantium var. sinensis</name>
    <dbReference type="NCBI Taxonomy" id="2711"/>
    <lineage>
        <taxon>Eukaryota</taxon>
        <taxon>Viridiplantae</taxon>
        <taxon>Streptophyta</taxon>
        <taxon>Embryophyta</taxon>
        <taxon>Tracheophyta</taxon>
        <taxon>Spermatophyta</taxon>
        <taxon>Magnoliopsida</taxon>
        <taxon>eudicotyledons</taxon>
        <taxon>Gunneridae</taxon>
        <taxon>Pentapetalae</taxon>
        <taxon>rosids</taxon>
        <taxon>malvids</taxon>
        <taxon>Sapindales</taxon>
        <taxon>Rutaceae</taxon>
        <taxon>Aurantioideae</taxon>
        <taxon>Citrus</taxon>
    </lineage>
</organism>
<evidence type="ECO:0000313" key="1">
    <source>
        <dbReference type="EMBL" id="KAH9770518.1"/>
    </source>
</evidence>
<reference evidence="2" key="1">
    <citation type="journal article" date="2023" name="Hortic. Res.">
        <title>A chromosome-level phased genome enabling allele-level studies in sweet orange: a case study on citrus Huanglongbing tolerance.</title>
        <authorList>
            <person name="Wu B."/>
            <person name="Yu Q."/>
            <person name="Deng Z."/>
            <person name="Duan Y."/>
            <person name="Luo F."/>
            <person name="Gmitter F. Jr."/>
        </authorList>
    </citation>
    <scope>NUCLEOTIDE SEQUENCE [LARGE SCALE GENOMIC DNA]</scope>
    <source>
        <strain evidence="2">cv. Valencia</strain>
    </source>
</reference>
<name>A0ACB8LB87_CITSI</name>
<evidence type="ECO:0000313" key="2">
    <source>
        <dbReference type="Proteomes" id="UP000829398"/>
    </source>
</evidence>
<comment type="caution">
    <text evidence="1">The sequence shown here is derived from an EMBL/GenBank/DDBJ whole genome shotgun (WGS) entry which is preliminary data.</text>
</comment>
<sequence>MDSASRSNRQLRRALCYSNNAGKGQVRSPSVIVIGAGMAGVAAARALHDASFKVVLLESRDRVGGRVHTDYSFGFPVDLGASWLHGVCQENPLAPVISRLGLPLYRTSGDNSVLYDHDLESCVQRKFVFSRVLKTVVVSLIQANLCYALFDMDGNQVPQELVTKTDKVREEHDEDMSIQRAISIVFDRRPELRFFEHVSSSLPGISLQRKLLDLLKLVLTCRLEGLAHKEELLPGGHGLMVRGYLPVINTLAKGLDIRLGHRVTKITRHYIGVKVTVEGGKTFVADAVVVAVPLGVLKARTIKFEPRLPDWKEAAIDDLGVGIENKIIMHFDKVFWPNVEFLGVVSDTSYGCSYFLNLHKATGHCVLVYMPAGQLARDIEKMSDEAAANFAFTQLKKILPDASSPIQYLVSHWGTDANSLGSYSYDTVGKSHDLYERLRIPVDNLFFAGEATSMSYPGSVHGAFSTGLMAAEDCRMRVLERYGELDLFQPVMGEETPISVPFLISRL</sequence>